<name>A0A5B8JDL2_9ACTN</name>
<dbReference type="AlphaFoldDB" id="A0A5B8JDL2"/>
<evidence type="ECO:0000256" key="1">
    <source>
        <dbReference type="SAM" id="Phobius"/>
    </source>
</evidence>
<sequence>MTRDKAKPTALHLLLVWGAMTAAMPVLGYGLLMAGWVGGYGAAALVFGLGVPLILGLLVTTAEPVRAMLPILASRGGRLCWAVMVFVLGTLGAGAGVVFYFEGGDLGSAGTRIVLAGAPYAVAAALLVPGWRVRLGAVAVLAAGTVYGVLAAPA</sequence>
<reference evidence="2 3" key="1">
    <citation type="submission" date="2019-07" db="EMBL/GenBank/DDBJ databases">
        <authorList>
            <person name="Zhu P."/>
        </authorList>
    </citation>
    <scope>NUCLEOTIDE SEQUENCE [LARGE SCALE GENOMIC DNA]</scope>
    <source>
        <strain evidence="2 3">SSL-25</strain>
    </source>
</reference>
<feature type="transmembrane region" description="Helical" evidence="1">
    <location>
        <begin position="12"/>
        <end position="32"/>
    </location>
</feature>
<keyword evidence="3" id="KW-1185">Reference proteome</keyword>
<keyword evidence="1" id="KW-0812">Transmembrane</keyword>
<dbReference type="EMBL" id="CP042266">
    <property type="protein sequence ID" value="QDY79466.1"/>
    <property type="molecule type" value="Genomic_DNA"/>
</dbReference>
<feature type="transmembrane region" description="Helical" evidence="1">
    <location>
        <begin position="135"/>
        <end position="152"/>
    </location>
</feature>
<dbReference type="OrthoDB" id="4098608at2"/>
<evidence type="ECO:0000313" key="3">
    <source>
        <dbReference type="Proteomes" id="UP000320580"/>
    </source>
</evidence>
<proteinExistence type="predicted"/>
<protein>
    <submittedName>
        <fullName evidence="2">Uncharacterized protein</fullName>
    </submittedName>
</protein>
<evidence type="ECO:0000313" key="2">
    <source>
        <dbReference type="EMBL" id="QDY79466.1"/>
    </source>
</evidence>
<dbReference type="Proteomes" id="UP000320580">
    <property type="component" value="Chromosome"/>
</dbReference>
<keyword evidence="1" id="KW-0472">Membrane</keyword>
<keyword evidence="1" id="KW-1133">Transmembrane helix</keyword>
<feature type="transmembrane region" description="Helical" evidence="1">
    <location>
        <begin position="38"/>
        <end position="59"/>
    </location>
</feature>
<organism evidence="2 3">
    <name type="scientific">Streptomyces qinzhouensis</name>
    <dbReference type="NCBI Taxonomy" id="2599401"/>
    <lineage>
        <taxon>Bacteria</taxon>
        <taxon>Bacillati</taxon>
        <taxon>Actinomycetota</taxon>
        <taxon>Actinomycetes</taxon>
        <taxon>Kitasatosporales</taxon>
        <taxon>Streptomycetaceae</taxon>
        <taxon>Streptomyces</taxon>
    </lineage>
</organism>
<feature type="transmembrane region" description="Helical" evidence="1">
    <location>
        <begin position="107"/>
        <end position="128"/>
    </location>
</feature>
<dbReference type="RefSeq" id="WP_146482755.1">
    <property type="nucleotide sequence ID" value="NZ_CP042266.1"/>
</dbReference>
<accession>A0A5B8JDL2</accession>
<gene>
    <name evidence="2" type="ORF">FQU76_26350</name>
</gene>
<dbReference type="KEGG" id="sqz:FQU76_26350"/>
<feature type="transmembrane region" description="Helical" evidence="1">
    <location>
        <begin position="79"/>
        <end position="101"/>
    </location>
</feature>